<dbReference type="Proteomes" id="UP000324241">
    <property type="component" value="Unassembled WGS sequence"/>
</dbReference>
<dbReference type="GeneID" id="54329778"/>
<evidence type="ECO:0000313" key="4">
    <source>
        <dbReference type="Proteomes" id="UP000324241"/>
    </source>
</evidence>
<feature type="compositionally biased region" description="Low complexity" evidence="1">
    <location>
        <begin position="87"/>
        <end position="113"/>
    </location>
</feature>
<name>A0A5M9MT11_9EURO</name>
<dbReference type="Gene3D" id="3.10.20.90">
    <property type="entry name" value="Phosphatidylinositol 3-kinase Catalytic Subunit, Chain A, domain 1"/>
    <property type="match status" value="1"/>
</dbReference>
<dbReference type="GO" id="GO:0036503">
    <property type="term" value="P:ERAD pathway"/>
    <property type="evidence" value="ECO:0007669"/>
    <property type="project" value="TreeGrafter"/>
</dbReference>
<feature type="compositionally biased region" description="Basic and acidic residues" evidence="1">
    <location>
        <begin position="365"/>
        <end position="376"/>
    </location>
</feature>
<dbReference type="OrthoDB" id="2445133at2759"/>
<organism evidence="3 4">
    <name type="scientific">Aspergillus tanneri</name>
    <dbReference type="NCBI Taxonomy" id="1220188"/>
    <lineage>
        <taxon>Eukaryota</taxon>
        <taxon>Fungi</taxon>
        <taxon>Dikarya</taxon>
        <taxon>Ascomycota</taxon>
        <taxon>Pezizomycotina</taxon>
        <taxon>Eurotiomycetes</taxon>
        <taxon>Eurotiomycetidae</taxon>
        <taxon>Eurotiales</taxon>
        <taxon>Aspergillaceae</taxon>
        <taxon>Aspergillus</taxon>
        <taxon>Aspergillus subgen. Circumdati</taxon>
    </lineage>
</organism>
<dbReference type="EMBL" id="QUQM01000007">
    <property type="protein sequence ID" value="KAA8645657.1"/>
    <property type="molecule type" value="Genomic_DNA"/>
</dbReference>
<feature type="compositionally biased region" description="Low complexity" evidence="1">
    <location>
        <begin position="335"/>
        <end position="347"/>
    </location>
</feature>
<feature type="region of interest" description="Disordered" evidence="1">
    <location>
        <begin position="335"/>
        <end position="398"/>
    </location>
</feature>
<dbReference type="Pfam" id="PF00789">
    <property type="entry name" value="UBX"/>
    <property type="match status" value="1"/>
</dbReference>
<dbReference type="SUPFAM" id="SSF54236">
    <property type="entry name" value="Ubiquitin-like"/>
    <property type="match status" value="1"/>
</dbReference>
<feature type="compositionally biased region" description="Basic and acidic residues" evidence="1">
    <location>
        <begin position="131"/>
        <end position="146"/>
    </location>
</feature>
<feature type="compositionally biased region" description="Basic and acidic residues" evidence="1">
    <location>
        <begin position="387"/>
        <end position="398"/>
    </location>
</feature>
<reference evidence="3 4" key="1">
    <citation type="submission" date="2019-08" db="EMBL/GenBank/DDBJ databases">
        <title>The genome sequence of a newly discovered highly antifungal drug resistant Aspergillus species, Aspergillus tanneri NIH 1004.</title>
        <authorList>
            <person name="Mounaud S."/>
            <person name="Singh I."/>
            <person name="Joardar V."/>
            <person name="Pakala S."/>
            <person name="Pakala S."/>
            <person name="Venepally P."/>
            <person name="Chung J.K."/>
            <person name="Losada L."/>
            <person name="Nierman W.C."/>
        </authorList>
    </citation>
    <scope>NUCLEOTIDE SEQUENCE [LARGE SCALE GENOMIC DNA]</scope>
    <source>
        <strain evidence="3 4">NIH1004</strain>
    </source>
</reference>
<sequence length="398" mass="43400">MFYSGSLQEGIALAVSQSKAVICFVRVTRFPAVVVIKNGTLREYIIPEISKDTFHQRLRAALEDMNRPDNETTATSVQSSNIPIPTTPARAATSQPTPAPAAVAPASTTVVPRQEPAPTQQPSINGKKSSPPRETKKTESRDESRPIPKPYPQSLKKDAKPAAPREPVKQKELQGSRIRIPQANTAAPATDKPVEVPQPIPPKQYRLQVRLFDGSSIRSSFSPSQTIRGDVRPWIDSQYTEEKRPYNLKHILTPEPNRTLTIADEEQTLEELGLGSSANLVMVPINTYTEAYSSSAASLPVRAASSAYGIVSSVVGTATGLVGSIFGYVLQPAPASEASSTTSSPPENNRPGQRLSTSRSPTIRTLRDRRGSRDDSQFYNGNQLNFEPRRDAEDQSRS</sequence>
<feature type="region of interest" description="Disordered" evidence="1">
    <location>
        <begin position="65"/>
        <end position="202"/>
    </location>
</feature>
<evidence type="ECO:0000256" key="1">
    <source>
        <dbReference type="SAM" id="MobiDB-lite"/>
    </source>
</evidence>
<feature type="compositionally biased region" description="Polar residues" evidence="1">
    <location>
        <begin position="71"/>
        <end position="84"/>
    </location>
</feature>
<proteinExistence type="predicted"/>
<feature type="compositionally biased region" description="Polar residues" evidence="1">
    <location>
        <begin position="117"/>
        <end position="128"/>
    </location>
</feature>
<dbReference type="InterPro" id="IPR029071">
    <property type="entry name" value="Ubiquitin-like_domsf"/>
</dbReference>
<dbReference type="CDD" id="cd01767">
    <property type="entry name" value="UBX"/>
    <property type="match status" value="1"/>
</dbReference>
<dbReference type="RefSeq" id="XP_033425018.1">
    <property type="nucleotide sequence ID" value="XM_033571703.1"/>
</dbReference>
<feature type="domain" description="UBX" evidence="2">
    <location>
        <begin position="206"/>
        <end position="282"/>
    </location>
</feature>
<evidence type="ECO:0000259" key="2">
    <source>
        <dbReference type="PROSITE" id="PS50033"/>
    </source>
</evidence>
<evidence type="ECO:0000313" key="3">
    <source>
        <dbReference type="EMBL" id="KAA8645657.1"/>
    </source>
</evidence>
<feature type="compositionally biased region" description="Polar residues" evidence="1">
    <location>
        <begin position="350"/>
        <end position="363"/>
    </location>
</feature>
<dbReference type="PROSITE" id="PS50033">
    <property type="entry name" value="UBX"/>
    <property type="match status" value="1"/>
</dbReference>
<dbReference type="SMART" id="SM00166">
    <property type="entry name" value="UBX"/>
    <property type="match status" value="1"/>
</dbReference>
<accession>A0A5M9MT11</accession>
<dbReference type="InterPro" id="IPR001012">
    <property type="entry name" value="UBX_dom"/>
</dbReference>
<dbReference type="VEuPathDB" id="FungiDB:EYZ11_002470"/>
<dbReference type="GO" id="GO:0005783">
    <property type="term" value="C:endoplasmic reticulum"/>
    <property type="evidence" value="ECO:0007669"/>
    <property type="project" value="TreeGrafter"/>
</dbReference>
<comment type="caution">
    <text evidence="3">The sequence shown here is derived from an EMBL/GenBank/DDBJ whole genome shotgun (WGS) entry which is preliminary data.</text>
</comment>
<protein>
    <recommendedName>
        <fullName evidence="2">UBX domain-containing protein</fullName>
    </recommendedName>
</protein>
<dbReference type="PANTHER" id="PTHR46424:SF1">
    <property type="entry name" value="UBX DOMAIN-CONTAINING PROTEIN 4"/>
    <property type="match status" value="1"/>
</dbReference>
<dbReference type="PANTHER" id="PTHR46424">
    <property type="entry name" value="UBX DOMAIN-CONTAINING PROTEIN 4"/>
    <property type="match status" value="1"/>
</dbReference>
<gene>
    <name evidence="3" type="ORF">ATNIH1004_007076</name>
</gene>
<dbReference type="AlphaFoldDB" id="A0A5M9MT11"/>